<name>A0ABZ2TDA7_9RHOB</name>
<sequence>MSDNPKEDSWSLRTVADRVREQIALPALPKLGREVNMPVYLIHNSADPEDYFFIFDFEQFVEQTRAGLFVRPKMKIWAGRQDFDRRAFARQMRESFAREFDIARAQLAANGGKAKGWFGFLGSSVGEVGSLSGFVANVVLLVALSAGKMVLSQVLPKNWIAGKSDARKLEDGIDATKNKVDSALQDVEITLHRDLYNHAYRGQTAGRLTGMDYQAWPLPAHVKQHLNDETSGSWW</sequence>
<evidence type="ECO:0000313" key="2">
    <source>
        <dbReference type="Proteomes" id="UP001281305"/>
    </source>
</evidence>
<keyword evidence="2" id="KW-1185">Reference proteome</keyword>
<evidence type="ECO:0000313" key="1">
    <source>
        <dbReference type="EMBL" id="WYK17686.1"/>
    </source>
</evidence>
<organism evidence="1 2">
    <name type="scientific">Roseovarius rhodophyticola</name>
    <dbReference type="NCBI Taxonomy" id="3080827"/>
    <lineage>
        <taxon>Bacteria</taxon>
        <taxon>Pseudomonadati</taxon>
        <taxon>Pseudomonadota</taxon>
        <taxon>Alphaproteobacteria</taxon>
        <taxon>Rhodobacterales</taxon>
        <taxon>Roseobacteraceae</taxon>
        <taxon>Roseovarius</taxon>
    </lineage>
</organism>
<accession>A0ABZ2TDA7</accession>
<protein>
    <submittedName>
        <fullName evidence="1">Uncharacterized protein</fullName>
    </submittedName>
</protein>
<dbReference type="Proteomes" id="UP001281305">
    <property type="component" value="Chromosome"/>
</dbReference>
<dbReference type="EMBL" id="CP146606">
    <property type="protein sequence ID" value="WYK17686.1"/>
    <property type="molecule type" value="Genomic_DNA"/>
</dbReference>
<dbReference type="RefSeq" id="WP_317057757.1">
    <property type="nucleotide sequence ID" value="NZ_CP146606.1"/>
</dbReference>
<reference evidence="1 2" key="1">
    <citation type="submission" date="2024-02" db="EMBL/GenBank/DDBJ databases">
        <title>Roseovarius strain W115 nov., isolated from a marine algae.</title>
        <authorList>
            <person name="Lee M.W."/>
            <person name="Lee J.K."/>
            <person name="Kim J.M."/>
            <person name="Choi D.G."/>
            <person name="Baek J.H."/>
            <person name="Bayburt H."/>
            <person name="Jung J.J."/>
            <person name="Han D.M."/>
            <person name="Jeon C.O."/>
        </authorList>
    </citation>
    <scope>NUCLEOTIDE SEQUENCE [LARGE SCALE GENOMIC DNA]</scope>
    <source>
        <strain evidence="1 2">W115</strain>
    </source>
</reference>
<proteinExistence type="predicted"/>
<gene>
    <name evidence="1" type="ORF">RZS32_014960</name>
</gene>